<evidence type="ECO:0000256" key="2">
    <source>
        <dbReference type="ARBA" id="ARBA00022475"/>
    </source>
</evidence>
<evidence type="ECO:0000259" key="8">
    <source>
        <dbReference type="Pfam" id="PF12704"/>
    </source>
</evidence>
<gene>
    <name evidence="9" type="ORF">OB69_06240</name>
</gene>
<comment type="caution">
    <text evidence="9">The sequence shown here is derived from an EMBL/GenBank/DDBJ whole genome shotgun (WGS) entry which is preliminary data.</text>
</comment>
<keyword evidence="5 6" id="KW-0472">Membrane</keyword>
<evidence type="ECO:0000313" key="9">
    <source>
        <dbReference type="EMBL" id="KOF03479.1"/>
    </source>
</evidence>
<reference evidence="10" key="1">
    <citation type="submission" date="2014-11" db="EMBL/GenBank/DDBJ databases">
        <title>Genome sequencing of Roseivirga sp. D-25.</title>
        <authorList>
            <person name="Selvaratnam C."/>
            <person name="Thevarajoo S."/>
            <person name="Goh K.M."/>
            <person name="Eee R."/>
            <person name="Chan K.-G."/>
            <person name="Chong C.S."/>
        </authorList>
    </citation>
    <scope>NUCLEOTIDE SEQUENCE [LARGE SCALE GENOMIC DNA]</scope>
    <source>
        <strain evidence="10">D-25</strain>
    </source>
</reference>
<dbReference type="RefSeq" id="WP_053222843.1">
    <property type="nucleotide sequence ID" value="NZ_JSVA01000007.1"/>
</dbReference>
<feature type="transmembrane region" description="Helical" evidence="6">
    <location>
        <begin position="101"/>
        <end position="121"/>
    </location>
</feature>
<feature type="transmembrane region" description="Helical" evidence="6">
    <location>
        <begin position="357"/>
        <end position="382"/>
    </location>
</feature>
<feature type="transmembrane region" description="Helical" evidence="6">
    <location>
        <begin position="786"/>
        <end position="809"/>
    </location>
</feature>
<evidence type="ECO:0000256" key="1">
    <source>
        <dbReference type="ARBA" id="ARBA00004651"/>
    </source>
</evidence>
<dbReference type="Pfam" id="PF12704">
    <property type="entry name" value="MacB_PCD"/>
    <property type="match status" value="2"/>
</dbReference>
<dbReference type="NCBIfam" id="NF038404">
    <property type="entry name" value="perm_prefix_2"/>
    <property type="match status" value="1"/>
</dbReference>
<keyword evidence="2" id="KW-1003">Cell membrane</keyword>
<feature type="transmembrane region" description="Helical" evidence="6">
    <location>
        <begin position="735"/>
        <end position="759"/>
    </location>
</feature>
<evidence type="ECO:0000256" key="5">
    <source>
        <dbReference type="ARBA" id="ARBA00023136"/>
    </source>
</evidence>
<sequence length="858" mass="96879">MKDFEQPKPPRWADRFLEWYCNPKLLEQIQGDVHELFFWRLEERGVKSAKRAFIWDIIRLFRWKNIKRKSSQTTQFNNIAMFKNYFKIGWRNILRQKMPSFINITGLSCAIGCCLVAFMFIEPRVIRDQFHENGKNIYLVAHEAFIEGNLGKYGVFDSSLAKELPDKFPQIKRRTRMKGTQNIFRIKDNIFRSYVNYVDPDFLNSFSFPMVYGSKDALKDPSKIVIDRSAAIRFFGDEYPIDKLVKVIYDEEEINFSVGGVIEDAPNNSSIRPGFLISYEVLENRGQTAQANAVTFIELEKGTNVLELERSFQSMVSVQNGLKPDAQYESIFLVPLESMAKSNLNGVPGGSPPMAPIILLISIAGFMLLLAISNYVNIAILMATRRVKEIGIRKTIGSKRTQIIVQFLTENLILCALSVFLGIVLARGLFMPWFNEMSGGTISLNLFSNRNLWLFLGLLLLVVTFLSGFYPAVYISKYKPSVIFSGKEKLGKKWGFSGALITFQLVLSIITIVGGIMFVRTNNMQKRIEWGFDKEDKILVNIPSSEVYPELLNKMMSIPGVEEAVATNAALGEAYGNTEFYLGDKKNRASFLSCSAKYPQFMGLELHEGRFFDPELISDSQSSVMVNYKFAEHYGIRIDDLIQIDSVFHKVVGVLNDFTYQGLSDKIEPIIIKAKPDSELNYLTLKVSAGTEMEMEDKIKQAWVDVVQNKPYIGFLQSRIFDSGSEDSRGLKNTMLFTSTLATILAAMGIFGLASLSIASKMKDIGIKKALGANLIQLTKSVYLKFGIMLSIAVVIGSTLAVFIIGIFLDEVYAYHDPVNFIPLFFAAAILTIVVFLTVTTQIGKVKKMNPAETLRMD</sequence>
<dbReference type="PANTHER" id="PTHR30572:SF18">
    <property type="entry name" value="ABC-TYPE MACROLIDE FAMILY EXPORT SYSTEM PERMEASE COMPONENT 2"/>
    <property type="match status" value="1"/>
</dbReference>
<dbReference type="InterPro" id="IPR003838">
    <property type="entry name" value="ABC3_permease_C"/>
</dbReference>
<dbReference type="InterPro" id="IPR047699">
    <property type="entry name" value="Permease_put_prefix"/>
</dbReference>
<feature type="domain" description="ABC3 transporter permease C-terminal" evidence="7">
    <location>
        <begin position="737"/>
        <end position="851"/>
    </location>
</feature>
<dbReference type="Proteomes" id="UP000036908">
    <property type="component" value="Unassembled WGS sequence"/>
</dbReference>
<dbReference type="InterPro" id="IPR050250">
    <property type="entry name" value="Macrolide_Exporter_MacB"/>
</dbReference>
<dbReference type="PANTHER" id="PTHR30572">
    <property type="entry name" value="MEMBRANE COMPONENT OF TRANSPORTER-RELATED"/>
    <property type="match status" value="1"/>
</dbReference>
<feature type="transmembrane region" description="Helical" evidence="6">
    <location>
        <begin position="494"/>
        <end position="519"/>
    </location>
</feature>
<keyword evidence="4 6" id="KW-1133">Transmembrane helix</keyword>
<keyword evidence="10" id="KW-1185">Reference proteome</keyword>
<dbReference type="Pfam" id="PF02687">
    <property type="entry name" value="FtsX"/>
    <property type="match status" value="2"/>
</dbReference>
<feature type="transmembrane region" description="Helical" evidence="6">
    <location>
        <begin position="452"/>
        <end position="473"/>
    </location>
</feature>
<evidence type="ECO:0000256" key="4">
    <source>
        <dbReference type="ARBA" id="ARBA00022989"/>
    </source>
</evidence>
<feature type="transmembrane region" description="Helical" evidence="6">
    <location>
        <begin position="821"/>
        <end position="839"/>
    </location>
</feature>
<evidence type="ECO:0000259" key="7">
    <source>
        <dbReference type="Pfam" id="PF02687"/>
    </source>
</evidence>
<dbReference type="GO" id="GO:0022857">
    <property type="term" value="F:transmembrane transporter activity"/>
    <property type="evidence" value="ECO:0007669"/>
    <property type="project" value="TreeGrafter"/>
</dbReference>
<dbReference type="EMBL" id="JSVA01000007">
    <property type="protein sequence ID" value="KOF03479.1"/>
    <property type="molecule type" value="Genomic_DNA"/>
</dbReference>
<feature type="domain" description="ABC3 transporter permease C-terminal" evidence="7">
    <location>
        <begin position="362"/>
        <end position="480"/>
    </location>
</feature>
<evidence type="ECO:0000256" key="3">
    <source>
        <dbReference type="ARBA" id="ARBA00022692"/>
    </source>
</evidence>
<feature type="domain" description="MacB-like periplasmic core" evidence="8">
    <location>
        <begin position="523"/>
        <end position="662"/>
    </location>
</feature>
<evidence type="ECO:0000256" key="6">
    <source>
        <dbReference type="SAM" id="Phobius"/>
    </source>
</evidence>
<dbReference type="InterPro" id="IPR025857">
    <property type="entry name" value="MacB_PCD"/>
</dbReference>
<protein>
    <recommendedName>
        <fullName evidence="11">ABC transporter permease</fullName>
    </recommendedName>
</protein>
<accession>A0A0L8AMB2</accession>
<feature type="transmembrane region" description="Helical" evidence="6">
    <location>
        <begin position="403"/>
        <end position="430"/>
    </location>
</feature>
<proteinExistence type="predicted"/>
<organism evidence="9 10">
    <name type="scientific">Roseivirga seohaensis subsp. aquiponti</name>
    <dbReference type="NCBI Taxonomy" id="1566026"/>
    <lineage>
        <taxon>Bacteria</taxon>
        <taxon>Pseudomonadati</taxon>
        <taxon>Bacteroidota</taxon>
        <taxon>Cytophagia</taxon>
        <taxon>Cytophagales</taxon>
        <taxon>Roseivirgaceae</taxon>
        <taxon>Roseivirga</taxon>
    </lineage>
</organism>
<name>A0A0L8AMB2_9BACT</name>
<evidence type="ECO:0000313" key="10">
    <source>
        <dbReference type="Proteomes" id="UP000036908"/>
    </source>
</evidence>
<dbReference type="AlphaFoldDB" id="A0A0L8AMB2"/>
<keyword evidence="3 6" id="KW-0812">Transmembrane</keyword>
<evidence type="ECO:0008006" key="11">
    <source>
        <dbReference type="Google" id="ProtNLM"/>
    </source>
</evidence>
<dbReference type="GO" id="GO:0005886">
    <property type="term" value="C:plasma membrane"/>
    <property type="evidence" value="ECO:0007669"/>
    <property type="project" value="UniProtKB-SubCell"/>
</dbReference>
<comment type="subcellular location">
    <subcellularLocation>
        <location evidence="1">Cell membrane</location>
        <topology evidence="1">Multi-pass membrane protein</topology>
    </subcellularLocation>
</comment>
<dbReference type="OrthoDB" id="5933722at2"/>
<feature type="domain" description="MacB-like periplasmic core" evidence="8">
    <location>
        <begin position="100"/>
        <end position="311"/>
    </location>
</feature>
<dbReference type="PATRIC" id="fig|1566026.4.peg.3075"/>